<feature type="domain" description="UDP-N-acetylglucosamine 2-epimerase" evidence="2">
    <location>
        <begin position="61"/>
        <end position="389"/>
    </location>
</feature>
<organism evidence="3 4">
    <name type="scientific">Kineococcus gynurae</name>
    <dbReference type="NCBI Taxonomy" id="452979"/>
    <lineage>
        <taxon>Bacteria</taxon>
        <taxon>Bacillati</taxon>
        <taxon>Actinomycetota</taxon>
        <taxon>Actinomycetes</taxon>
        <taxon>Kineosporiales</taxon>
        <taxon>Kineosporiaceae</taxon>
        <taxon>Kineococcus</taxon>
    </lineage>
</organism>
<protein>
    <submittedName>
        <fullName evidence="3">Non-hydrolyzing UDP-N-acetylglucosamine 2-epimerase</fullName>
        <ecNumber evidence="3">5.1.3.14</ecNumber>
    </submittedName>
</protein>
<evidence type="ECO:0000313" key="4">
    <source>
        <dbReference type="Proteomes" id="UP001589748"/>
    </source>
</evidence>
<dbReference type="InterPro" id="IPR029767">
    <property type="entry name" value="WecB-like"/>
</dbReference>
<evidence type="ECO:0000256" key="1">
    <source>
        <dbReference type="RuleBase" id="RU003513"/>
    </source>
</evidence>
<comment type="similarity">
    <text evidence="1">Belongs to the UDP-N-acetylglucosamine 2-epimerase family.</text>
</comment>
<dbReference type="RefSeq" id="WP_380138431.1">
    <property type="nucleotide sequence ID" value="NZ_JBHLUI010000009.1"/>
</dbReference>
<keyword evidence="4" id="KW-1185">Reference proteome</keyword>
<dbReference type="CDD" id="cd03786">
    <property type="entry name" value="GTB_UDP-GlcNAc_2-Epimerase"/>
    <property type="match status" value="1"/>
</dbReference>
<dbReference type="SUPFAM" id="SSF53756">
    <property type="entry name" value="UDP-Glycosyltransferase/glycogen phosphorylase"/>
    <property type="match status" value="1"/>
</dbReference>
<dbReference type="EMBL" id="JBHMDM010000003">
    <property type="protein sequence ID" value="MFB9376379.1"/>
    <property type="molecule type" value="Genomic_DNA"/>
</dbReference>
<sequence length="398" mass="41488">MTLVPDAAPALRAPLVPAQQRTAAHPPAGPAGPAAGGRVAVVLGTRPEAIKLAEIIRRLGSEALVVHTGQHYDAAMWADVTAELGFGTEPLALGVGGTSRGAQLGAAVEALDAVFTVHRPAAVVVQGDTTAALAGALAGNARDLPVVHVEAGLRSFDRRMPEEHNRVLIDHLADLCCAPTATSVAHLRDEGIPADRILLTGNTVVESVLHLRPTPDRAREFLAGLGLTAGFLLLTVHRPENADDPAVLRTVLTEVRDAAAAAGLPVVFPAHPRTLHRLREDGLGELVAGLTVVPPQPPAEFLALEEAARLVVSDSGGVQEEVSVLKKRLVVVRRSTERPEVLGTFASLVPAGIGLAEEIRTALAEDPAALTALDSPYGDGSASRVIVERVRDLVGARR</sequence>
<dbReference type="GO" id="GO:0008761">
    <property type="term" value="F:UDP-N-acetylglucosamine 2-epimerase activity"/>
    <property type="evidence" value="ECO:0007669"/>
    <property type="project" value="UniProtKB-EC"/>
</dbReference>
<comment type="caution">
    <text evidence="3">The sequence shown here is derived from an EMBL/GenBank/DDBJ whole genome shotgun (WGS) entry which is preliminary data.</text>
</comment>
<gene>
    <name evidence="3" type="primary">wecB</name>
    <name evidence="3" type="ORF">ACFFVI_05315</name>
</gene>
<dbReference type="EC" id="5.1.3.14" evidence="3"/>
<proteinExistence type="inferred from homology"/>
<dbReference type="PANTHER" id="PTHR43174">
    <property type="entry name" value="UDP-N-ACETYLGLUCOSAMINE 2-EPIMERASE"/>
    <property type="match status" value="1"/>
</dbReference>
<reference evidence="3 4" key="1">
    <citation type="submission" date="2024-09" db="EMBL/GenBank/DDBJ databases">
        <authorList>
            <person name="Sun Q."/>
            <person name="Mori K."/>
        </authorList>
    </citation>
    <scope>NUCLEOTIDE SEQUENCE [LARGE SCALE GENOMIC DNA]</scope>
    <source>
        <strain evidence="3 4">TISTR 1856</strain>
    </source>
</reference>
<keyword evidence="1 3" id="KW-0413">Isomerase</keyword>
<name>A0ABV5LQN7_9ACTN</name>
<dbReference type="Gene3D" id="3.40.50.2000">
    <property type="entry name" value="Glycogen Phosphorylase B"/>
    <property type="match status" value="2"/>
</dbReference>
<dbReference type="Proteomes" id="UP001589748">
    <property type="component" value="Unassembled WGS sequence"/>
</dbReference>
<dbReference type="InterPro" id="IPR003331">
    <property type="entry name" value="UDP_GlcNAc_Epimerase_2_dom"/>
</dbReference>
<accession>A0ABV5LQN7</accession>
<evidence type="ECO:0000313" key="3">
    <source>
        <dbReference type="EMBL" id="MFB9376379.1"/>
    </source>
</evidence>
<dbReference type="Pfam" id="PF02350">
    <property type="entry name" value="Epimerase_2"/>
    <property type="match status" value="1"/>
</dbReference>
<evidence type="ECO:0000259" key="2">
    <source>
        <dbReference type="Pfam" id="PF02350"/>
    </source>
</evidence>
<dbReference type="NCBIfam" id="TIGR00236">
    <property type="entry name" value="wecB"/>
    <property type="match status" value="1"/>
</dbReference>
<dbReference type="PANTHER" id="PTHR43174:SF1">
    <property type="entry name" value="UDP-N-ACETYLGLUCOSAMINE 2-EPIMERASE"/>
    <property type="match status" value="1"/>
</dbReference>